<evidence type="ECO:0000256" key="3">
    <source>
        <dbReference type="ARBA" id="ARBA00022553"/>
    </source>
</evidence>
<protein>
    <recommendedName>
        <fullName evidence="2">histidine kinase</fullName>
        <ecNumber evidence="2">2.7.13.3</ecNumber>
    </recommendedName>
</protein>
<name>A0A0F9IH50_9ZZZZ</name>
<dbReference type="SUPFAM" id="SSF55874">
    <property type="entry name" value="ATPase domain of HSP90 chaperone/DNA topoisomerase II/histidine kinase"/>
    <property type="match status" value="1"/>
</dbReference>
<evidence type="ECO:0000256" key="2">
    <source>
        <dbReference type="ARBA" id="ARBA00012438"/>
    </source>
</evidence>
<proteinExistence type="predicted"/>
<dbReference type="Pfam" id="PF02518">
    <property type="entry name" value="HATPase_c"/>
    <property type="match status" value="1"/>
</dbReference>
<dbReference type="GO" id="GO:0009927">
    <property type="term" value="F:histidine phosphotransfer kinase activity"/>
    <property type="evidence" value="ECO:0007669"/>
    <property type="project" value="TreeGrafter"/>
</dbReference>
<dbReference type="PROSITE" id="PS50109">
    <property type="entry name" value="HIS_KIN"/>
    <property type="match status" value="1"/>
</dbReference>
<dbReference type="GO" id="GO:0005886">
    <property type="term" value="C:plasma membrane"/>
    <property type="evidence" value="ECO:0007669"/>
    <property type="project" value="TreeGrafter"/>
</dbReference>
<dbReference type="InterPro" id="IPR004358">
    <property type="entry name" value="Sig_transdc_His_kin-like_C"/>
</dbReference>
<organism evidence="7">
    <name type="scientific">marine sediment metagenome</name>
    <dbReference type="NCBI Taxonomy" id="412755"/>
    <lineage>
        <taxon>unclassified sequences</taxon>
        <taxon>metagenomes</taxon>
        <taxon>ecological metagenomes</taxon>
    </lineage>
</organism>
<dbReference type="EC" id="2.7.13.3" evidence="2"/>
<reference evidence="7" key="1">
    <citation type="journal article" date="2015" name="Nature">
        <title>Complex archaea that bridge the gap between prokaryotes and eukaryotes.</title>
        <authorList>
            <person name="Spang A."/>
            <person name="Saw J.H."/>
            <person name="Jorgensen S.L."/>
            <person name="Zaremba-Niedzwiedzka K."/>
            <person name="Martijn J."/>
            <person name="Lind A.E."/>
            <person name="van Eijk R."/>
            <person name="Schleper C."/>
            <person name="Guy L."/>
            <person name="Ettema T.J."/>
        </authorList>
    </citation>
    <scope>NUCLEOTIDE SEQUENCE</scope>
</reference>
<evidence type="ECO:0000256" key="4">
    <source>
        <dbReference type="ARBA" id="ARBA00022679"/>
    </source>
</evidence>
<comment type="caution">
    <text evidence="7">The sequence shown here is derived from an EMBL/GenBank/DDBJ whole genome shotgun (WGS) entry which is preliminary data.</text>
</comment>
<dbReference type="FunFam" id="3.30.565.10:FF:000006">
    <property type="entry name" value="Sensor histidine kinase WalK"/>
    <property type="match status" value="1"/>
</dbReference>
<dbReference type="SMART" id="SM00387">
    <property type="entry name" value="HATPase_c"/>
    <property type="match status" value="1"/>
</dbReference>
<keyword evidence="3" id="KW-0597">Phosphoprotein</keyword>
<dbReference type="InterPro" id="IPR003594">
    <property type="entry name" value="HATPase_dom"/>
</dbReference>
<dbReference type="GO" id="GO:0000155">
    <property type="term" value="F:phosphorelay sensor kinase activity"/>
    <property type="evidence" value="ECO:0007669"/>
    <property type="project" value="TreeGrafter"/>
</dbReference>
<dbReference type="PANTHER" id="PTHR43047">
    <property type="entry name" value="TWO-COMPONENT HISTIDINE PROTEIN KINASE"/>
    <property type="match status" value="1"/>
</dbReference>
<comment type="catalytic activity">
    <reaction evidence="1">
        <text>ATP + protein L-histidine = ADP + protein N-phospho-L-histidine.</text>
        <dbReference type="EC" id="2.7.13.3"/>
    </reaction>
</comment>
<sequence>MLLVISACSTDDGSMDEAKSHTNLKIIVTNSEKEPVADEKEVKIIMNCPDVVLLHDSERIIQVLTNLLKNSLKAVKEKAGAIQINVGDYPSEVKISVKDNGVGIPADKQKNLFKKFYQVDASLTREIGGSGLGLSICKGIVEFHGGKIGVQSTPDIGSTFTFTISKKST</sequence>
<gene>
    <name evidence="7" type="ORF">LCGC14_1659130</name>
</gene>
<accession>A0A0F9IH50</accession>
<evidence type="ECO:0000313" key="7">
    <source>
        <dbReference type="EMBL" id="KKM19089.1"/>
    </source>
</evidence>
<dbReference type="AlphaFoldDB" id="A0A0F9IH50"/>
<keyword evidence="4" id="KW-0808">Transferase</keyword>
<dbReference type="InterPro" id="IPR005467">
    <property type="entry name" value="His_kinase_dom"/>
</dbReference>
<evidence type="ECO:0000256" key="1">
    <source>
        <dbReference type="ARBA" id="ARBA00000085"/>
    </source>
</evidence>
<dbReference type="InterPro" id="IPR036890">
    <property type="entry name" value="HATPase_C_sf"/>
</dbReference>
<dbReference type="PANTHER" id="PTHR43047:SF72">
    <property type="entry name" value="OSMOSENSING HISTIDINE PROTEIN KINASE SLN1"/>
    <property type="match status" value="1"/>
</dbReference>
<dbReference type="Gene3D" id="3.30.565.10">
    <property type="entry name" value="Histidine kinase-like ATPase, C-terminal domain"/>
    <property type="match status" value="1"/>
</dbReference>
<keyword evidence="5" id="KW-0418">Kinase</keyword>
<evidence type="ECO:0000256" key="5">
    <source>
        <dbReference type="ARBA" id="ARBA00022777"/>
    </source>
</evidence>
<evidence type="ECO:0000259" key="6">
    <source>
        <dbReference type="PROSITE" id="PS50109"/>
    </source>
</evidence>
<feature type="domain" description="Histidine kinase" evidence="6">
    <location>
        <begin position="37"/>
        <end position="168"/>
    </location>
</feature>
<dbReference type="PRINTS" id="PR00344">
    <property type="entry name" value="BCTRLSENSOR"/>
</dbReference>
<dbReference type="EMBL" id="LAZR01014070">
    <property type="protein sequence ID" value="KKM19089.1"/>
    <property type="molecule type" value="Genomic_DNA"/>
</dbReference>